<dbReference type="RefSeq" id="WP_111935896.1">
    <property type="nucleotide sequence ID" value="NZ_CADFFP010000050.1"/>
</dbReference>
<evidence type="ECO:0000313" key="2">
    <source>
        <dbReference type="Proteomes" id="UP000248918"/>
    </source>
</evidence>
<dbReference type="InterPro" id="IPR009225">
    <property type="entry name" value="Phage_head_completion_GpL"/>
</dbReference>
<proteinExistence type="predicted"/>
<comment type="caution">
    <text evidence="1">The sequence shown here is derived from an EMBL/GenBank/DDBJ whole genome shotgun (WGS) entry which is preliminary data.</text>
</comment>
<organism evidence="1 2">
    <name type="scientific">Paraburkholderia bryophila</name>
    <dbReference type="NCBI Taxonomy" id="420952"/>
    <lineage>
        <taxon>Bacteria</taxon>
        <taxon>Pseudomonadati</taxon>
        <taxon>Pseudomonadota</taxon>
        <taxon>Betaproteobacteria</taxon>
        <taxon>Burkholderiales</taxon>
        <taxon>Burkholderiaceae</taxon>
        <taxon>Paraburkholderia</taxon>
    </lineage>
</organism>
<evidence type="ECO:0000313" key="1">
    <source>
        <dbReference type="EMBL" id="RAS15840.1"/>
    </source>
</evidence>
<gene>
    <name evidence="1" type="ORF">BX591_15222</name>
</gene>
<protein>
    <submittedName>
        <fullName evidence="1">Head completion protein GPL</fullName>
    </submittedName>
</protein>
<name>A0A329BFL5_9BURK</name>
<sequence length="163" mass="17706">MNSFIATAEATKPQTPGSPADAAIVTNDGWFPDINMNALRASMRLDGTVTYERLRDATLDAIASVNAELVTWQAGHVAAGRVDLAAVPAPNIGGESVQLARYRRAVFNLAHADLTERYRDFDSTKSGGQKAEDLEATICEARRNVRWALSDMRGLSRSTIELI</sequence>
<accession>A0A329BFL5</accession>
<dbReference type="Proteomes" id="UP000248918">
    <property type="component" value="Unassembled WGS sequence"/>
</dbReference>
<reference evidence="1 2" key="1">
    <citation type="submission" date="2018-06" db="EMBL/GenBank/DDBJ databases">
        <title>Genomic Encyclopedia of Type Strains, Phase III (KMG-III): the genomes of soil and plant-associated and newly described type strains.</title>
        <authorList>
            <person name="Whitman W."/>
        </authorList>
    </citation>
    <scope>NUCLEOTIDE SEQUENCE [LARGE SCALE GENOMIC DNA]</scope>
    <source>
        <strain evidence="1 2">LMG 23644</strain>
    </source>
</reference>
<dbReference type="EMBL" id="QLTK01000052">
    <property type="protein sequence ID" value="RAS15840.1"/>
    <property type="molecule type" value="Genomic_DNA"/>
</dbReference>
<dbReference type="AlphaFoldDB" id="A0A329BFL5"/>
<dbReference type="Pfam" id="PF05926">
    <property type="entry name" value="Phage_GPL"/>
    <property type="match status" value="1"/>
</dbReference>
<dbReference type="OrthoDB" id="6312934at2"/>